<protein>
    <submittedName>
        <fullName evidence="1">Uncharacterized protein</fullName>
    </submittedName>
</protein>
<keyword evidence="2" id="KW-1185">Reference proteome</keyword>
<organism evidence="1 2">
    <name type="scientific">Vibrio penaeicida</name>
    <dbReference type="NCBI Taxonomy" id="104609"/>
    <lineage>
        <taxon>Bacteria</taxon>
        <taxon>Pseudomonadati</taxon>
        <taxon>Pseudomonadota</taxon>
        <taxon>Gammaproteobacteria</taxon>
        <taxon>Vibrionales</taxon>
        <taxon>Vibrionaceae</taxon>
        <taxon>Vibrio</taxon>
    </lineage>
</organism>
<comment type="caution">
    <text evidence="1">The sequence shown here is derived from an EMBL/GenBank/DDBJ whole genome shotgun (WGS) entry which is preliminary data.</text>
</comment>
<dbReference type="EMBL" id="BSNX01000067">
    <property type="protein sequence ID" value="GLQ74896.1"/>
    <property type="molecule type" value="Genomic_DNA"/>
</dbReference>
<sequence length="64" mass="7468">MLNKASRGHLGVLGKDNPVTPLRQSVKERDELKLVGAKYVNSQIVSLAYWRLRETYIRIKKDKW</sequence>
<evidence type="ECO:0000313" key="2">
    <source>
        <dbReference type="Proteomes" id="UP001156690"/>
    </source>
</evidence>
<proteinExistence type="predicted"/>
<dbReference type="AlphaFoldDB" id="A0AAV5NY37"/>
<accession>A0AAV5NY37</accession>
<reference evidence="2" key="1">
    <citation type="journal article" date="2019" name="Int. J. Syst. Evol. Microbiol.">
        <title>The Global Catalogue of Microorganisms (GCM) 10K type strain sequencing project: providing services to taxonomists for standard genome sequencing and annotation.</title>
        <authorList>
            <consortium name="The Broad Institute Genomics Platform"/>
            <consortium name="The Broad Institute Genome Sequencing Center for Infectious Disease"/>
            <person name="Wu L."/>
            <person name="Ma J."/>
        </authorList>
    </citation>
    <scope>NUCLEOTIDE SEQUENCE [LARGE SCALE GENOMIC DNA]</scope>
    <source>
        <strain evidence="2">NBRC 15640</strain>
    </source>
</reference>
<name>A0AAV5NY37_9VIBR</name>
<gene>
    <name evidence="1" type="ORF">GCM10007932_42580</name>
</gene>
<dbReference type="Proteomes" id="UP001156690">
    <property type="component" value="Unassembled WGS sequence"/>
</dbReference>
<evidence type="ECO:0000313" key="1">
    <source>
        <dbReference type="EMBL" id="GLQ74896.1"/>
    </source>
</evidence>